<dbReference type="EC" id="1.4.1.13" evidence="2"/>
<keyword evidence="3" id="KW-0479">Metal-binding</keyword>
<dbReference type="Gene3D" id="3.20.20.70">
    <property type="entry name" value="Aldolase class I"/>
    <property type="match status" value="1"/>
</dbReference>
<keyword evidence="4" id="KW-0408">Iron</keyword>
<dbReference type="InterPro" id="IPR002932">
    <property type="entry name" value="Glu_synthdom"/>
</dbReference>
<dbReference type="GO" id="GO:0006537">
    <property type="term" value="P:glutamate biosynthetic process"/>
    <property type="evidence" value="ECO:0007669"/>
    <property type="project" value="InterPro"/>
</dbReference>
<dbReference type="RefSeq" id="WP_066064703.1">
    <property type="nucleotide sequence ID" value="NZ_CP013015.1"/>
</dbReference>
<evidence type="ECO:0000256" key="3">
    <source>
        <dbReference type="ARBA" id="ARBA00022723"/>
    </source>
</evidence>
<evidence type="ECO:0000256" key="5">
    <source>
        <dbReference type="ARBA" id="ARBA00023014"/>
    </source>
</evidence>
<dbReference type="PANTHER" id="PTHR43819">
    <property type="entry name" value="ARCHAEAL-TYPE GLUTAMATE SYNTHASE [NADPH]"/>
    <property type="match status" value="1"/>
</dbReference>
<dbReference type="SUPFAM" id="SSF51395">
    <property type="entry name" value="FMN-linked oxidoreductases"/>
    <property type="match status" value="1"/>
</dbReference>
<accession>A0A7U4TIV5</accession>
<dbReference type="GO" id="GO:0051536">
    <property type="term" value="F:iron-sulfur cluster binding"/>
    <property type="evidence" value="ECO:0007669"/>
    <property type="project" value="UniProtKB-KW"/>
</dbReference>
<sequence>MPKYHINVKPAPPRFLPPGKYVLIDREEGCLGCKYCVKKLCPYGVYNKREFDSIQLRDTIDYYCRNCLYCVEACPGGTITLMVNPTYLEIGDSYWKPEIITKIWRQAETGMISVSGAGYRGPFAGSGFDDMWTDMSEIVRPTRDGIHGREYISTDIEIGRKLSYLAFDAQGKLASSTPPLIEIPIPMLFSLPGWGKWGKPVLLSMAKAAKTLNTLFIIPLAQFTKELHPYIDNLGIYIDSLEELSALPKDVKIIEIPYNLSQNFQVIKTSHPQTIVMIKIPLSPEAKQRSLTLTKNGAEVFHFSADDHGLEFAEKPRFIKDIIKDIHLSLVDEGTRDEVTVLVSGGIAMAEHVAKTTICGADGVILDQVLMVALECRLCKDCLQGIPCPIDIENIEPDWGAQRLINLMNAWRDQLLEVLGAMGMRDVRRLRGEMGRAIFYKDVLNEAFASIKRK</sequence>
<dbReference type="GO" id="GO:0004355">
    <property type="term" value="F:glutamate synthase (NADPH) activity"/>
    <property type="evidence" value="ECO:0007669"/>
    <property type="project" value="UniProtKB-EC"/>
</dbReference>
<dbReference type="OrthoDB" id="5416618at2"/>
<feature type="domain" description="4Fe-4S ferredoxin-type" evidence="7">
    <location>
        <begin position="20"/>
        <end position="51"/>
    </location>
</feature>
<keyword evidence="5" id="KW-0411">Iron-sulfur</keyword>
<evidence type="ECO:0000259" key="7">
    <source>
        <dbReference type="PROSITE" id="PS51379"/>
    </source>
</evidence>
<evidence type="ECO:0000313" key="9">
    <source>
        <dbReference type="Proteomes" id="UP000070560"/>
    </source>
</evidence>
<dbReference type="PANTHER" id="PTHR43819:SF1">
    <property type="entry name" value="ARCHAEAL-TYPE GLUTAMATE SYNTHASE [NADPH]"/>
    <property type="match status" value="1"/>
</dbReference>
<dbReference type="InterPro" id="IPR013785">
    <property type="entry name" value="Aldolase_TIM"/>
</dbReference>
<proteinExistence type="inferred from homology"/>
<dbReference type="SUPFAM" id="SSF54862">
    <property type="entry name" value="4Fe-4S ferredoxins"/>
    <property type="match status" value="1"/>
</dbReference>
<dbReference type="Proteomes" id="UP000070560">
    <property type="component" value="Chromosome"/>
</dbReference>
<dbReference type="Pfam" id="PF01645">
    <property type="entry name" value="Glu_synthase"/>
    <property type="match status" value="1"/>
</dbReference>
<organism evidence="8 9">
    <name type="scientific">Desulfofervidus auxilii</name>
    <dbReference type="NCBI Taxonomy" id="1621989"/>
    <lineage>
        <taxon>Bacteria</taxon>
        <taxon>Pseudomonadati</taxon>
        <taxon>Thermodesulfobacteriota</taxon>
        <taxon>Candidatus Desulfofervidia</taxon>
        <taxon>Candidatus Desulfofervidales</taxon>
        <taxon>Candidatus Desulfofervidaceae</taxon>
        <taxon>Candidatus Desulfofervidus</taxon>
    </lineage>
</organism>
<comment type="catalytic activity">
    <reaction evidence="6">
        <text>2 L-glutamate + NADP(+) = L-glutamine + 2-oxoglutarate + NADPH + H(+)</text>
        <dbReference type="Rhea" id="RHEA:15501"/>
        <dbReference type="ChEBI" id="CHEBI:15378"/>
        <dbReference type="ChEBI" id="CHEBI:16810"/>
        <dbReference type="ChEBI" id="CHEBI:29985"/>
        <dbReference type="ChEBI" id="CHEBI:57783"/>
        <dbReference type="ChEBI" id="CHEBI:58349"/>
        <dbReference type="ChEBI" id="CHEBI:58359"/>
        <dbReference type="EC" id="1.4.1.13"/>
    </reaction>
</comment>
<evidence type="ECO:0000256" key="6">
    <source>
        <dbReference type="ARBA" id="ARBA00048151"/>
    </source>
</evidence>
<dbReference type="PROSITE" id="PS00198">
    <property type="entry name" value="4FE4S_FER_1"/>
    <property type="match status" value="1"/>
</dbReference>
<keyword evidence="9" id="KW-1185">Reference proteome</keyword>
<evidence type="ECO:0000256" key="4">
    <source>
        <dbReference type="ARBA" id="ARBA00023004"/>
    </source>
</evidence>
<feature type="domain" description="4Fe-4S ferredoxin-type" evidence="7">
    <location>
        <begin position="56"/>
        <end position="84"/>
    </location>
</feature>
<dbReference type="InterPro" id="IPR017896">
    <property type="entry name" value="4Fe4S_Fe-S-bd"/>
</dbReference>
<gene>
    <name evidence="8" type="ORF">HS1_001956</name>
</gene>
<dbReference type="Pfam" id="PF13237">
    <property type="entry name" value="Fer4_10"/>
    <property type="match status" value="1"/>
</dbReference>
<name>A0A7U4TIV5_DESA2</name>
<comment type="similarity">
    <text evidence="1">Belongs to the glutamate synthase family.</text>
</comment>
<dbReference type="KEGG" id="daw:HS1_001956"/>
<dbReference type="Gene3D" id="3.30.70.20">
    <property type="match status" value="1"/>
</dbReference>
<evidence type="ECO:0000313" key="8">
    <source>
        <dbReference type="EMBL" id="AMM41748.1"/>
    </source>
</evidence>
<protein>
    <recommendedName>
        <fullName evidence="2">glutamate synthase (NADPH)</fullName>
        <ecNumber evidence="2">1.4.1.13</ecNumber>
    </recommendedName>
</protein>
<reference evidence="8 9" key="1">
    <citation type="submission" date="2015-10" db="EMBL/GenBank/DDBJ databases">
        <title>Candidatus Desulfofervidus auxilii, a hydrogenotrophic sulfate-reducing bacterium involved in the thermophilic anaerobic oxidation of methane.</title>
        <authorList>
            <person name="Krukenberg V."/>
            <person name="Richter M."/>
            <person name="Wegener G."/>
        </authorList>
    </citation>
    <scope>NUCLEOTIDE SEQUENCE [LARGE SCALE GENOMIC DNA]</scope>
    <source>
        <strain evidence="8 9">HS1</strain>
    </source>
</reference>
<evidence type="ECO:0000256" key="1">
    <source>
        <dbReference type="ARBA" id="ARBA00009716"/>
    </source>
</evidence>
<dbReference type="PROSITE" id="PS51379">
    <property type="entry name" value="4FE4S_FER_2"/>
    <property type="match status" value="2"/>
</dbReference>
<dbReference type="EMBL" id="CP013015">
    <property type="protein sequence ID" value="AMM41748.1"/>
    <property type="molecule type" value="Genomic_DNA"/>
</dbReference>
<dbReference type="InterPro" id="IPR017900">
    <property type="entry name" value="4Fe4S_Fe_S_CS"/>
</dbReference>
<dbReference type="GO" id="GO:0046872">
    <property type="term" value="F:metal ion binding"/>
    <property type="evidence" value="ECO:0007669"/>
    <property type="project" value="UniProtKB-KW"/>
</dbReference>
<dbReference type="AlphaFoldDB" id="A0A7U4TIV5"/>
<evidence type="ECO:0000256" key="2">
    <source>
        <dbReference type="ARBA" id="ARBA00012079"/>
    </source>
</evidence>